<keyword evidence="3 9" id="KW-0328">Glycosyltransferase</keyword>
<evidence type="ECO:0000259" key="11">
    <source>
        <dbReference type="Pfam" id="PF02885"/>
    </source>
</evidence>
<evidence type="ECO:0000256" key="8">
    <source>
        <dbReference type="ARBA" id="ARBA00061188"/>
    </source>
</evidence>
<feature type="binding site" evidence="9">
    <location>
        <begin position="127"/>
        <end position="130"/>
    </location>
    <ligand>
        <name>5-phospho-alpha-D-ribose 1-diphosphate</name>
        <dbReference type="ChEBI" id="CHEBI:58017"/>
    </ligand>
</feature>
<dbReference type="FunFam" id="3.40.1030.10:FF:000002">
    <property type="entry name" value="Anthranilate phosphoribosyltransferase"/>
    <property type="match status" value="1"/>
</dbReference>
<dbReference type="SUPFAM" id="SSF47648">
    <property type="entry name" value="Nucleoside phosphorylase/phosphoribosyltransferase N-terminal domain"/>
    <property type="match status" value="1"/>
</dbReference>
<keyword evidence="5 9" id="KW-0822">Tryptophan biosynthesis</keyword>
<dbReference type="Proteomes" id="UP000318017">
    <property type="component" value="Chromosome"/>
</dbReference>
<organism evidence="12 13">
    <name type="scientific">Aureliella helgolandensis</name>
    <dbReference type="NCBI Taxonomy" id="2527968"/>
    <lineage>
        <taxon>Bacteria</taxon>
        <taxon>Pseudomonadati</taxon>
        <taxon>Planctomycetota</taxon>
        <taxon>Planctomycetia</taxon>
        <taxon>Pirellulales</taxon>
        <taxon>Pirellulaceae</taxon>
        <taxon>Aureliella</taxon>
    </lineage>
</organism>
<feature type="domain" description="Glycosyl transferase family 3 N-terminal" evidence="11">
    <location>
        <begin position="41"/>
        <end position="102"/>
    </location>
</feature>
<evidence type="ECO:0000256" key="5">
    <source>
        <dbReference type="ARBA" id="ARBA00022822"/>
    </source>
</evidence>
<comment type="caution">
    <text evidence="9">Lacks conserved residue(s) required for the propagation of feature annotation.</text>
</comment>
<dbReference type="PANTHER" id="PTHR43285:SF2">
    <property type="entry name" value="ANTHRANILATE PHOSPHORIBOSYLTRANSFERASE"/>
    <property type="match status" value="1"/>
</dbReference>
<dbReference type="GO" id="GO:0000162">
    <property type="term" value="P:L-tryptophan biosynthetic process"/>
    <property type="evidence" value="ECO:0007669"/>
    <property type="project" value="UniProtKB-UniRule"/>
</dbReference>
<accession>A0A518G8X1</accession>
<comment type="similarity">
    <text evidence="8">In the C-terminal section; belongs to the anthranilate phosphoribosyltransferase family.</text>
</comment>
<feature type="binding site" evidence="9">
    <location>
        <begin position="145"/>
        <end position="153"/>
    </location>
    <ligand>
        <name>5-phospho-alpha-D-ribose 1-diphosphate</name>
        <dbReference type="ChEBI" id="CHEBI:58017"/>
    </ligand>
</feature>
<comment type="similarity">
    <text evidence="9">Belongs to the anthranilate phosphoribosyltransferase family.</text>
</comment>
<sequence length="374" mass="39524">MVILRHCVIFDHTRPAVLDLALASTEPPKLIARLMSHDFSSLLATLQSHQNLSRPEMHDAIGWLLSGDAEPEAMRKFLVLLAEKGETVDELTGAASALRDSMRPVKTTLRPLVDTCGTGGDGSQTFNISTAAALAIAAAGVPVAKHGNRKITSSTGSADVLQELGIDLLAPPETVESCLESLGICFCFAPHYHPAMKHVGPVRQSIPHPTIFNRLGPLANPAAADRQVLGVGAEELVDVMAGALQQLGTQRSVVVRGHDGVDEISLTSPTRVLEITPQGIEEHLWTPADFGLPASDRSGLFADDPISSAACIRAVFDGEKGPKRDVVVLNAAAGLWVADVSADLKQCAAQVADAIDSGQARNLLQSLAQATHHK</sequence>
<feature type="binding site" evidence="9">
    <location>
        <position position="117"/>
    </location>
    <ligand>
        <name>anthranilate</name>
        <dbReference type="ChEBI" id="CHEBI:16567"/>
        <label>1</label>
    </ligand>
</feature>
<evidence type="ECO:0000256" key="6">
    <source>
        <dbReference type="ARBA" id="ARBA00023141"/>
    </source>
</evidence>
<feature type="binding site" evidence="9">
    <location>
        <begin position="120"/>
        <end position="121"/>
    </location>
    <ligand>
        <name>5-phospho-alpha-D-ribose 1-diphosphate</name>
        <dbReference type="ChEBI" id="CHEBI:58017"/>
    </ligand>
</feature>
<feature type="binding site" evidence="9">
    <location>
        <position position="263"/>
    </location>
    <ligand>
        <name>Mg(2+)</name>
        <dbReference type="ChEBI" id="CHEBI:18420"/>
        <label>2</label>
    </ligand>
</feature>
<evidence type="ECO:0000256" key="4">
    <source>
        <dbReference type="ARBA" id="ARBA00022679"/>
    </source>
</evidence>
<keyword evidence="13" id="KW-1185">Reference proteome</keyword>
<feature type="domain" description="Glycosyl transferase family 3" evidence="10">
    <location>
        <begin position="111"/>
        <end position="360"/>
    </location>
</feature>
<dbReference type="EMBL" id="CP036298">
    <property type="protein sequence ID" value="QDV25031.1"/>
    <property type="molecule type" value="Genomic_DNA"/>
</dbReference>
<gene>
    <name evidence="9 12" type="primary">trpD</name>
    <name evidence="12" type="ORF">Q31a_33530</name>
</gene>
<evidence type="ECO:0000256" key="7">
    <source>
        <dbReference type="ARBA" id="ARBA00052328"/>
    </source>
</evidence>
<keyword evidence="4 9" id="KW-0808">Transferase</keyword>
<comment type="pathway">
    <text evidence="1 9">Amino-acid biosynthesis; L-tryptophan biosynthesis; L-tryptophan from chorismate: step 2/5.</text>
</comment>
<feature type="binding site" evidence="9">
    <location>
        <position position="263"/>
    </location>
    <ligand>
        <name>Mg(2+)</name>
        <dbReference type="ChEBI" id="CHEBI:18420"/>
        <label>1</label>
    </ligand>
</feature>
<dbReference type="PANTHER" id="PTHR43285">
    <property type="entry name" value="ANTHRANILATE PHOSPHORIBOSYLTRANSFERASE"/>
    <property type="match status" value="1"/>
</dbReference>
<dbReference type="NCBIfam" id="TIGR01245">
    <property type="entry name" value="trpD"/>
    <property type="match status" value="1"/>
</dbReference>
<keyword evidence="9" id="KW-0460">Magnesium</keyword>
<evidence type="ECO:0000313" key="13">
    <source>
        <dbReference type="Proteomes" id="UP000318017"/>
    </source>
</evidence>
<evidence type="ECO:0000313" key="12">
    <source>
        <dbReference type="EMBL" id="QDV25031.1"/>
    </source>
</evidence>
<dbReference type="SUPFAM" id="SSF52418">
    <property type="entry name" value="Nucleoside phosphorylase/phosphoribosyltransferase catalytic domain"/>
    <property type="match status" value="1"/>
</dbReference>
<evidence type="ECO:0000256" key="1">
    <source>
        <dbReference type="ARBA" id="ARBA00004907"/>
    </source>
</evidence>
<feature type="binding site" evidence="9">
    <location>
        <position position="203"/>
    </location>
    <ligand>
        <name>anthranilate</name>
        <dbReference type="ChEBI" id="CHEBI:16567"/>
        <label>2</label>
    </ligand>
</feature>
<dbReference type="Gene3D" id="3.40.1030.10">
    <property type="entry name" value="Nucleoside phosphorylase/phosphoribosyltransferase catalytic domain"/>
    <property type="match status" value="1"/>
</dbReference>
<keyword evidence="2 9" id="KW-0028">Amino-acid biosynthesis</keyword>
<evidence type="ECO:0000256" key="2">
    <source>
        <dbReference type="ARBA" id="ARBA00022605"/>
    </source>
</evidence>
<dbReference type="GO" id="GO:0005829">
    <property type="term" value="C:cytosol"/>
    <property type="evidence" value="ECO:0007669"/>
    <property type="project" value="TreeGrafter"/>
</dbReference>
<proteinExistence type="inferred from homology"/>
<dbReference type="InterPro" id="IPR000312">
    <property type="entry name" value="Glycosyl_Trfase_fam3"/>
</dbReference>
<keyword evidence="6 9" id="KW-0057">Aromatic amino acid biosynthesis</keyword>
<dbReference type="Pfam" id="PF02885">
    <property type="entry name" value="Glycos_trans_3N"/>
    <property type="match status" value="1"/>
</dbReference>
<dbReference type="GO" id="GO:0000287">
    <property type="term" value="F:magnesium ion binding"/>
    <property type="evidence" value="ECO:0007669"/>
    <property type="project" value="UniProtKB-UniRule"/>
</dbReference>
<dbReference type="Pfam" id="PF00591">
    <property type="entry name" value="Glycos_transf_3"/>
    <property type="match status" value="1"/>
</dbReference>
<dbReference type="GO" id="GO:0004048">
    <property type="term" value="F:anthranilate phosphoribosyltransferase activity"/>
    <property type="evidence" value="ECO:0007669"/>
    <property type="project" value="UniProtKB-UniRule"/>
</dbReference>
<feature type="binding site" evidence="9">
    <location>
        <position position="117"/>
    </location>
    <ligand>
        <name>5-phospho-alpha-D-ribose 1-diphosphate</name>
        <dbReference type="ChEBI" id="CHEBI:58017"/>
    </ligand>
</feature>
<dbReference type="AlphaFoldDB" id="A0A518G8X1"/>
<evidence type="ECO:0000256" key="9">
    <source>
        <dbReference type="HAMAP-Rule" id="MF_00211"/>
    </source>
</evidence>
<name>A0A518G8X1_9BACT</name>
<comment type="catalytic activity">
    <reaction evidence="7 9">
        <text>N-(5-phospho-beta-D-ribosyl)anthranilate + diphosphate = 5-phospho-alpha-D-ribose 1-diphosphate + anthranilate</text>
        <dbReference type="Rhea" id="RHEA:11768"/>
        <dbReference type="ChEBI" id="CHEBI:16567"/>
        <dbReference type="ChEBI" id="CHEBI:18277"/>
        <dbReference type="ChEBI" id="CHEBI:33019"/>
        <dbReference type="ChEBI" id="CHEBI:58017"/>
        <dbReference type="EC" id="2.4.2.18"/>
    </reaction>
</comment>
<reference evidence="12 13" key="1">
    <citation type="submission" date="2019-02" db="EMBL/GenBank/DDBJ databases">
        <title>Deep-cultivation of Planctomycetes and their phenomic and genomic characterization uncovers novel biology.</title>
        <authorList>
            <person name="Wiegand S."/>
            <person name="Jogler M."/>
            <person name="Boedeker C."/>
            <person name="Pinto D."/>
            <person name="Vollmers J."/>
            <person name="Rivas-Marin E."/>
            <person name="Kohn T."/>
            <person name="Peeters S.H."/>
            <person name="Heuer A."/>
            <person name="Rast P."/>
            <person name="Oberbeckmann S."/>
            <person name="Bunk B."/>
            <person name="Jeske O."/>
            <person name="Meyerdierks A."/>
            <person name="Storesund J.E."/>
            <person name="Kallscheuer N."/>
            <person name="Luecker S."/>
            <person name="Lage O.M."/>
            <person name="Pohl T."/>
            <person name="Merkel B.J."/>
            <person name="Hornburger P."/>
            <person name="Mueller R.-W."/>
            <person name="Bruemmer F."/>
            <person name="Labrenz M."/>
            <person name="Spormann A.M."/>
            <person name="Op den Camp H."/>
            <person name="Overmann J."/>
            <person name="Amann R."/>
            <person name="Jetten M.S.M."/>
            <person name="Mascher T."/>
            <person name="Medema M.H."/>
            <person name="Devos D.P."/>
            <person name="Kaster A.-K."/>
            <person name="Ovreas L."/>
            <person name="Rohde M."/>
            <person name="Galperin M.Y."/>
            <person name="Jogler C."/>
        </authorList>
    </citation>
    <scope>NUCLEOTIDE SEQUENCE [LARGE SCALE GENOMIC DNA]</scope>
    <source>
        <strain evidence="12 13">Q31a</strain>
    </source>
</reference>
<dbReference type="InterPro" id="IPR036320">
    <property type="entry name" value="Glycosyl_Trfase_fam3_N_dom_sf"/>
</dbReference>
<evidence type="ECO:0000256" key="3">
    <source>
        <dbReference type="ARBA" id="ARBA00022676"/>
    </source>
</evidence>
<evidence type="ECO:0000259" key="10">
    <source>
        <dbReference type="Pfam" id="PF00591"/>
    </source>
</evidence>
<feature type="binding site" evidence="9">
    <location>
        <position position="129"/>
    </location>
    <ligand>
        <name>Mg(2+)</name>
        <dbReference type="ChEBI" id="CHEBI:18420"/>
        <label>1</label>
    </ligand>
</feature>
<feature type="binding site" evidence="9">
    <location>
        <position position="148"/>
    </location>
    <ligand>
        <name>anthranilate</name>
        <dbReference type="ChEBI" id="CHEBI:16567"/>
        <label>1</label>
    </ligand>
</feature>
<feature type="binding site" evidence="9">
    <location>
        <position position="157"/>
    </location>
    <ligand>
        <name>5-phospho-alpha-D-ribose 1-diphosphate</name>
        <dbReference type="ChEBI" id="CHEBI:58017"/>
    </ligand>
</feature>
<feature type="binding site" evidence="9">
    <location>
        <position position="125"/>
    </location>
    <ligand>
        <name>5-phospho-alpha-D-ribose 1-diphosphate</name>
        <dbReference type="ChEBI" id="CHEBI:58017"/>
    </ligand>
</feature>
<dbReference type="Gene3D" id="1.20.970.10">
    <property type="entry name" value="Transferase, Pyrimidine Nucleoside Phosphorylase, Chain C"/>
    <property type="match status" value="1"/>
</dbReference>
<comment type="cofactor">
    <cofactor evidence="9">
        <name>Mg(2+)</name>
        <dbReference type="ChEBI" id="CHEBI:18420"/>
    </cofactor>
    <text evidence="9">Binds 2 magnesium ions per monomer.</text>
</comment>
<dbReference type="HAMAP" id="MF_00211">
    <property type="entry name" value="TrpD"/>
    <property type="match status" value="1"/>
</dbReference>
<dbReference type="InterPro" id="IPR017459">
    <property type="entry name" value="Glycosyl_Trfase_fam3_N_dom"/>
</dbReference>
<dbReference type="KEGG" id="ahel:Q31a_33530"/>
<dbReference type="InterPro" id="IPR005940">
    <property type="entry name" value="Anthranilate_Pribosyl_Tfrase"/>
</dbReference>
<dbReference type="UniPathway" id="UPA00035">
    <property type="reaction ID" value="UER00041"/>
</dbReference>
<comment type="function">
    <text evidence="9">Catalyzes the transfer of the phosphoribosyl group of 5-phosphorylribose-1-pyrophosphate (PRPP) to anthranilate to yield N-(5'-phosphoribosyl)-anthranilate (PRA).</text>
</comment>
<keyword evidence="9" id="KW-0479">Metal-binding</keyword>
<comment type="subunit">
    <text evidence="9">Homodimer.</text>
</comment>
<protein>
    <recommendedName>
        <fullName evidence="9">Anthranilate phosphoribosyltransferase</fullName>
        <ecNumber evidence="9">2.4.2.18</ecNumber>
    </recommendedName>
</protein>
<dbReference type="InterPro" id="IPR035902">
    <property type="entry name" value="Nuc_phospho_transferase"/>
</dbReference>
<dbReference type="EC" id="2.4.2.18" evidence="9"/>
<feature type="binding site" evidence="9">
    <location>
        <position position="262"/>
    </location>
    <ligand>
        <name>Mg(2+)</name>
        <dbReference type="ChEBI" id="CHEBI:18420"/>
        <label>2</label>
    </ligand>
</feature>